<evidence type="ECO:0000256" key="13">
    <source>
        <dbReference type="ARBA" id="ARBA00047614"/>
    </source>
</evidence>
<dbReference type="InterPro" id="IPR011127">
    <property type="entry name" value="Dala_Dala_lig_N"/>
</dbReference>
<comment type="similarity">
    <text evidence="4">Belongs to the D-alanine--D-alanine ligase family.</text>
</comment>
<dbReference type="SUPFAM" id="SSF52440">
    <property type="entry name" value="PreATP-grasp domain"/>
    <property type="match status" value="1"/>
</dbReference>
<dbReference type="GO" id="GO:0071555">
    <property type="term" value="P:cell wall organization"/>
    <property type="evidence" value="ECO:0007669"/>
    <property type="project" value="UniProtKB-KW"/>
</dbReference>
<keyword evidence="8 14" id="KW-0547">Nucleotide-binding</keyword>
<dbReference type="Gene3D" id="3.30.1490.20">
    <property type="entry name" value="ATP-grasp fold, A domain"/>
    <property type="match status" value="1"/>
</dbReference>
<protein>
    <recommendedName>
        <fullName evidence="5">D-alanine--D-alanine ligase</fullName>
        <ecNumber evidence="5">6.3.2.4</ecNumber>
    </recommendedName>
</protein>
<keyword evidence="17" id="KW-1185">Reference proteome</keyword>
<keyword evidence="10" id="KW-0133">Cell shape</keyword>
<sequence length="558" mass="62383">MRIGIFFGGPAREREISYAGGKTAYENIDKTLFTPVLVFVDSLGNFILTDEEKLYHSGIREFYPGPAFRDGGFEVYIESLQQQLAPQEIEALMHAIGTPIQPKNFKTYFDFAFIILHGPDCEDGAIQGLLEWHKIPYMGPGLLGSAVSIDKILQNEQIARANGQQKKMQVVRWEQWRGTEAAEVFEAAKAELGLPIVVKAPHQGSSIGVSIVKEDSLEDFVKAMNQCFFALEVTTDEWKGYSNEEKHAFAQRIANLDESIGYPVVIEQTGEFIYHPTELIEKLNNYSPIGGKGALLSANAEDQVLLEEFVKGQEFSCGVIQDNDGTVIALPPTEIAKLEENQTFDFKTKYKLNVTRKFIPVRTSLENNQKIQYNIALVFEKMGMNSVARIDGFLTPDGRVLLHDPNTLPGMSPTSLIFKQMAEIGLDVTHAITYLIRQSLRERIRTGKDTVHLRQLLAALDEKIAAQLAEITTEEVVFEPTQEGYLDGRRRFSQLSASGKVKPIAVLQTSESEKVVMPVNLLFKDTIDDVLEALAQPIHPLIEETRAKAINVTKRFVG</sequence>
<keyword evidence="9 14" id="KW-0067">ATP-binding</keyword>
<dbReference type="GO" id="GO:0005737">
    <property type="term" value="C:cytoplasm"/>
    <property type="evidence" value="ECO:0007669"/>
    <property type="project" value="UniProtKB-SubCell"/>
</dbReference>
<evidence type="ECO:0000313" key="16">
    <source>
        <dbReference type="EMBL" id="MBB3836362.1"/>
    </source>
</evidence>
<evidence type="ECO:0000256" key="14">
    <source>
        <dbReference type="PROSITE-ProRule" id="PRU00409"/>
    </source>
</evidence>
<evidence type="ECO:0000256" key="1">
    <source>
        <dbReference type="ARBA" id="ARBA00001936"/>
    </source>
</evidence>
<dbReference type="InterPro" id="IPR011095">
    <property type="entry name" value="Dala_Dala_lig_C"/>
</dbReference>
<evidence type="ECO:0000256" key="5">
    <source>
        <dbReference type="ARBA" id="ARBA00012216"/>
    </source>
</evidence>
<keyword evidence="12" id="KW-0961">Cell wall biogenesis/degradation</keyword>
<dbReference type="PROSITE" id="PS00843">
    <property type="entry name" value="DALA_DALA_LIGASE_1"/>
    <property type="match status" value="1"/>
</dbReference>
<comment type="catalytic activity">
    <reaction evidence="13">
        <text>2 D-alanine + ATP = D-alanyl-D-alanine + ADP + phosphate + H(+)</text>
        <dbReference type="Rhea" id="RHEA:11224"/>
        <dbReference type="ChEBI" id="CHEBI:15378"/>
        <dbReference type="ChEBI" id="CHEBI:30616"/>
        <dbReference type="ChEBI" id="CHEBI:43474"/>
        <dbReference type="ChEBI" id="CHEBI:57416"/>
        <dbReference type="ChEBI" id="CHEBI:57822"/>
        <dbReference type="ChEBI" id="CHEBI:456216"/>
        <dbReference type="EC" id="6.3.2.4"/>
    </reaction>
</comment>
<evidence type="ECO:0000256" key="6">
    <source>
        <dbReference type="ARBA" id="ARBA00022490"/>
    </source>
</evidence>
<accession>A0A7W5ZFG7</accession>
<dbReference type="PROSITE" id="PS50975">
    <property type="entry name" value="ATP_GRASP"/>
    <property type="match status" value="1"/>
</dbReference>
<dbReference type="InterPro" id="IPR016185">
    <property type="entry name" value="PreATP-grasp_dom_sf"/>
</dbReference>
<dbReference type="Pfam" id="PF07478">
    <property type="entry name" value="Dala_Dala_lig_C"/>
    <property type="match status" value="2"/>
</dbReference>
<dbReference type="InterPro" id="IPR013815">
    <property type="entry name" value="ATP_grasp_subdomain_1"/>
</dbReference>
<evidence type="ECO:0000259" key="15">
    <source>
        <dbReference type="PROSITE" id="PS50975"/>
    </source>
</evidence>
<dbReference type="GO" id="GO:0005524">
    <property type="term" value="F:ATP binding"/>
    <property type="evidence" value="ECO:0007669"/>
    <property type="project" value="UniProtKB-UniRule"/>
</dbReference>
<dbReference type="Pfam" id="PF01820">
    <property type="entry name" value="Dala_Dala_lig_N"/>
    <property type="match status" value="1"/>
</dbReference>
<dbReference type="AlphaFoldDB" id="A0A7W5ZFG7"/>
<evidence type="ECO:0000256" key="11">
    <source>
        <dbReference type="ARBA" id="ARBA00022984"/>
    </source>
</evidence>
<evidence type="ECO:0000256" key="12">
    <source>
        <dbReference type="ARBA" id="ARBA00023316"/>
    </source>
</evidence>
<comment type="subcellular location">
    <subcellularLocation>
        <location evidence="3">Cytoplasm</location>
    </subcellularLocation>
</comment>
<proteinExistence type="inferred from homology"/>
<dbReference type="RefSeq" id="WP_183971125.1">
    <property type="nucleotide sequence ID" value="NZ_JACIBY010000001.1"/>
</dbReference>
<dbReference type="GO" id="GO:0046872">
    <property type="term" value="F:metal ion binding"/>
    <property type="evidence" value="ECO:0007669"/>
    <property type="project" value="InterPro"/>
</dbReference>
<evidence type="ECO:0000256" key="3">
    <source>
        <dbReference type="ARBA" id="ARBA00004496"/>
    </source>
</evidence>
<comment type="caution">
    <text evidence="16">The sequence shown here is derived from an EMBL/GenBank/DDBJ whole genome shotgun (WGS) entry which is preliminary data.</text>
</comment>
<dbReference type="Gene3D" id="3.40.50.20">
    <property type="match status" value="1"/>
</dbReference>
<keyword evidence="7 16" id="KW-0436">Ligase</keyword>
<organism evidence="16 17">
    <name type="scientific">Runella defluvii</name>
    <dbReference type="NCBI Taxonomy" id="370973"/>
    <lineage>
        <taxon>Bacteria</taxon>
        <taxon>Pseudomonadati</taxon>
        <taxon>Bacteroidota</taxon>
        <taxon>Cytophagia</taxon>
        <taxon>Cytophagales</taxon>
        <taxon>Spirosomataceae</taxon>
        <taxon>Runella</taxon>
    </lineage>
</organism>
<comment type="cofactor">
    <cofactor evidence="2">
        <name>Mg(2+)</name>
        <dbReference type="ChEBI" id="CHEBI:18420"/>
    </cofactor>
</comment>
<dbReference type="InterPro" id="IPR000291">
    <property type="entry name" value="D-Ala_lig_Van_CS"/>
</dbReference>
<comment type="cofactor">
    <cofactor evidence="1">
        <name>Mn(2+)</name>
        <dbReference type="ChEBI" id="CHEBI:29035"/>
    </cofactor>
</comment>
<dbReference type="PANTHER" id="PTHR23132">
    <property type="entry name" value="D-ALANINE--D-ALANINE LIGASE"/>
    <property type="match status" value="1"/>
</dbReference>
<evidence type="ECO:0000256" key="7">
    <source>
        <dbReference type="ARBA" id="ARBA00022598"/>
    </source>
</evidence>
<evidence type="ECO:0000256" key="4">
    <source>
        <dbReference type="ARBA" id="ARBA00010871"/>
    </source>
</evidence>
<dbReference type="PANTHER" id="PTHR23132:SF23">
    <property type="entry name" value="D-ALANINE--D-ALANINE LIGASE B"/>
    <property type="match status" value="1"/>
</dbReference>
<reference evidence="16 17" key="1">
    <citation type="submission" date="2020-08" db="EMBL/GenBank/DDBJ databases">
        <title>Genomic Encyclopedia of Type Strains, Phase IV (KMG-IV): sequencing the most valuable type-strain genomes for metagenomic binning, comparative biology and taxonomic classification.</title>
        <authorList>
            <person name="Goeker M."/>
        </authorList>
    </citation>
    <scope>NUCLEOTIDE SEQUENCE [LARGE SCALE GENOMIC DNA]</scope>
    <source>
        <strain evidence="16 17">DSM 17976</strain>
    </source>
</reference>
<evidence type="ECO:0000256" key="9">
    <source>
        <dbReference type="ARBA" id="ARBA00022840"/>
    </source>
</evidence>
<name>A0A7W5ZFG7_9BACT</name>
<dbReference type="InterPro" id="IPR011761">
    <property type="entry name" value="ATP-grasp"/>
</dbReference>
<keyword evidence="6" id="KW-0963">Cytoplasm</keyword>
<dbReference type="Proteomes" id="UP000541352">
    <property type="component" value="Unassembled WGS sequence"/>
</dbReference>
<evidence type="ECO:0000256" key="2">
    <source>
        <dbReference type="ARBA" id="ARBA00001946"/>
    </source>
</evidence>
<dbReference type="EMBL" id="JACIBY010000001">
    <property type="protein sequence ID" value="MBB3836362.1"/>
    <property type="molecule type" value="Genomic_DNA"/>
</dbReference>
<dbReference type="GO" id="GO:0008716">
    <property type="term" value="F:D-alanine-D-alanine ligase activity"/>
    <property type="evidence" value="ECO:0007669"/>
    <property type="project" value="UniProtKB-EC"/>
</dbReference>
<evidence type="ECO:0000256" key="10">
    <source>
        <dbReference type="ARBA" id="ARBA00022960"/>
    </source>
</evidence>
<dbReference type="Gene3D" id="3.30.470.20">
    <property type="entry name" value="ATP-grasp fold, B domain"/>
    <property type="match status" value="1"/>
</dbReference>
<dbReference type="SUPFAM" id="SSF56059">
    <property type="entry name" value="Glutathione synthetase ATP-binding domain-like"/>
    <property type="match status" value="1"/>
</dbReference>
<feature type="domain" description="ATP-grasp" evidence="15">
    <location>
        <begin position="225"/>
        <end position="437"/>
    </location>
</feature>
<dbReference type="GO" id="GO:0009252">
    <property type="term" value="P:peptidoglycan biosynthetic process"/>
    <property type="evidence" value="ECO:0007669"/>
    <property type="project" value="UniProtKB-KW"/>
</dbReference>
<evidence type="ECO:0000256" key="8">
    <source>
        <dbReference type="ARBA" id="ARBA00022741"/>
    </source>
</evidence>
<keyword evidence="11" id="KW-0573">Peptidoglycan synthesis</keyword>
<dbReference type="EC" id="6.3.2.4" evidence="5"/>
<dbReference type="GO" id="GO:0008360">
    <property type="term" value="P:regulation of cell shape"/>
    <property type="evidence" value="ECO:0007669"/>
    <property type="project" value="UniProtKB-KW"/>
</dbReference>
<gene>
    <name evidence="16" type="ORF">FHS57_000344</name>
</gene>
<evidence type="ECO:0000313" key="17">
    <source>
        <dbReference type="Proteomes" id="UP000541352"/>
    </source>
</evidence>